<dbReference type="KEGG" id="cpro:CPRO_10590"/>
<feature type="transmembrane region" description="Helical" evidence="8">
    <location>
        <begin position="502"/>
        <end position="520"/>
    </location>
</feature>
<protein>
    <submittedName>
        <fullName evidence="10">D-alanyl-lipoteichoic acid acyltransferase DltB, MBOAT superfamily</fullName>
    </submittedName>
    <submittedName>
        <fullName evidence="9">Peptidoglycan O-acetyltransferase</fullName>
        <ecNumber evidence="9">2.3.1.-</ecNumber>
    </submittedName>
</protein>
<dbReference type="InterPro" id="IPR024194">
    <property type="entry name" value="Ac/AlaTfrase_AlgI/DltB"/>
</dbReference>
<sequence length="532" mass="60812">MAFTSVQFVVFLVLAATLYFLTPKRYRWVTLLIVNYVFYFFAGAGYFLYLLATTITIFLGGLKLGNMSAKNKADFAAIKGTLDKEQKKAWKANFIKRKRAVLIPTMLFNLGILAVLKYSGFVGGNLNALFGRFSINLEMPVYSFLLPLGISFYTFQSVGYLIDVYREKYEPERNLAQFALFISFFPQIVQGPIGRYNDLAEQLYRPNSFSYERVKFGVQLMLWGAFKKLVIADRAKVIVDTVFGYPETFGGTYVAVAALVYCIQLYGDFSGGIDIATGAAQVLGIQLEKNFERPYLATSIPDFWRRWHITLGAWFRDYVFYPLSLSKFFTKVGKKGRQLFGNYIGKLLPVLIPQFIIFFLIGIWHGAEWKYIAFGFYNGTLIVLGILFDQPLKKLIQKFEIRTECFSWHLFRVLKTLVLVALGKIITRAPGVGASVYMMHSMLRNWNSDILINGGLLKLGLDIQDLWLLFLSSLVFLTVSLLQESGVQIRQALSKQNILFRWFIYLAAIFSLIMFGVYGLNYNASDFIYRGF</sequence>
<keyword evidence="4 8" id="KW-0812">Transmembrane</keyword>
<dbReference type="InterPro" id="IPR004299">
    <property type="entry name" value="MBOAT_fam"/>
</dbReference>
<dbReference type="GO" id="GO:0042121">
    <property type="term" value="P:alginic acid biosynthetic process"/>
    <property type="evidence" value="ECO:0007669"/>
    <property type="project" value="InterPro"/>
</dbReference>
<dbReference type="PANTHER" id="PTHR13285">
    <property type="entry name" value="ACYLTRANSFERASE"/>
    <property type="match status" value="1"/>
</dbReference>
<feature type="transmembrane region" description="Helical" evidence="8">
    <location>
        <begin position="343"/>
        <end position="365"/>
    </location>
</feature>
<dbReference type="EC" id="2.3.1.-" evidence="9"/>
<evidence type="ECO:0000256" key="8">
    <source>
        <dbReference type="SAM" id="Phobius"/>
    </source>
</evidence>
<comment type="similarity">
    <text evidence="2 7">Belongs to the membrane-bound acyltransferase family.</text>
</comment>
<evidence type="ECO:0000313" key="9">
    <source>
        <dbReference type="EMBL" id="AMJ40654.1"/>
    </source>
</evidence>
<dbReference type="InterPro" id="IPR028362">
    <property type="entry name" value="AlgI"/>
</dbReference>
<dbReference type="GO" id="GO:0005886">
    <property type="term" value="C:plasma membrane"/>
    <property type="evidence" value="ECO:0007669"/>
    <property type="project" value="UniProtKB-SubCell"/>
</dbReference>
<dbReference type="Pfam" id="PF03062">
    <property type="entry name" value="MBOAT"/>
    <property type="match status" value="1"/>
</dbReference>
<dbReference type="AlphaFoldDB" id="A0A0X1U6T9"/>
<dbReference type="Proteomes" id="UP000184204">
    <property type="component" value="Unassembled WGS sequence"/>
</dbReference>
<keyword evidence="6 7" id="KW-0472">Membrane</keyword>
<reference evidence="12" key="4">
    <citation type="submission" date="2016-11" db="EMBL/GenBank/DDBJ databases">
        <authorList>
            <person name="Jaros S."/>
            <person name="Januszkiewicz K."/>
            <person name="Wedrychowicz H."/>
        </authorList>
    </citation>
    <scope>NUCLEOTIDE SEQUENCE [LARGE SCALE GENOMIC DNA]</scope>
    <source>
        <strain evidence="12">DSM 1682</strain>
    </source>
</reference>
<evidence type="ECO:0000313" key="10">
    <source>
        <dbReference type="EMBL" id="SHE90871.1"/>
    </source>
</evidence>
<reference evidence="9 11" key="1">
    <citation type="journal article" date="2016" name="Genome Announc.">
        <title>Complete Genome Sequence of the Amino Acid-Fermenting Clostridium propionicum X2 (DSM 1682).</title>
        <authorList>
            <person name="Poehlein A."/>
            <person name="Schlien K."/>
            <person name="Chowdhury N.P."/>
            <person name="Gottschalk G."/>
            <person name="Buckel W."/>
            <person name="Daniel R."/>
        </authorList>
    </citation>
    <scope>NUCLEOTIDE SEQUENCE [LARGE SCALE GENOMIC DNA]</scope>
    <source>
        <strain evidence="9 11">X2</strain>
    </source>
</reference>
<dbReference type="EMBL" id="FQUA01000010">
    <property type="protein sequence ID" value="SHE90871.1"/>
    <property type="molecule type" value="Genomic_DNA"/>
</dbReference>
<evidence type="ECO:0000256" key="4">
    <source>
        <dbReference type="ARBA" id="ARBA00022692"/>
    </source>
</evidence>
<dbReference type="EMBL" id="CP014223">
    <property type="protein sequence ID" value="AMJ40654.1"/>
    <property type="molecule type" value="Genomic_DNA"/>
</dbReference>
<name>A0A0X1U6T9_ANAPI</name>
<feature type="transmembrane region" description="Helical" evidence="8">
    <location>
        <begin position="417"/>
        <end position="439"/>
    </location>
</feature>
<dbReference type="InterPro" id="IPR051085">
    <property type="entry name" value="MB_O-acyltransferase"/>
</dbReference>
<keyword evidence="3 7" id="KW-1003">Cell membrane</keyword>
<dbReference type="PIRSF" id="PIRSF500217">
    <property type="entry name" value="AlgI"/>
    <property type="match status" value="1"/>
</dbReference>
<evidence type="ECO:0000256" key="1">
    <source>
        <dbReference type="ARBA" id="ARBA00004651"/>
    </source>
</evidence>
<gene>
    <name evidence="9" type="primary">patA_2</name>
    <name evidence="9" type="ORF">CPRO_10590</name>
    <name evidence="10" type="ORF">SAMN02745151_02170</name>
</gene>
<dbReference type="GO" id="GO:0016746">
    <property type="term" value="F:acyltransferase activity"/>
    <property type="evidence" value="ECO:0007669"/>
    <property type="project" value="UniProtKB-KW"/>
</dbReference>
<keyword evidence="7 10" id="KW-0012">Acyltransferase</keyword>
<evidence type="ECO:0000256" key="5">
    <source>
        <dbReference type="ARBA" id="ARBA00022989"/>
    </source>
</evidence>
<feature type="transmembrane region" description="Helical" evidence="8">
    <location>
        <begin position="36"/>
        <end position="62"/>
    </location>
</feature>
<feature type="transmembrane region" description="Helical" evidence="8">
    <location>
        <begin position="466"/>
        <end position="482"/>
    </location>
</feature>
<evidence type="ECO:0000313" key="11">
    <source>
        <dbReference type="Proteomes" id="UP000068026"/>
    </source>
</evidence>
<evidence type="ECO:0000256" key="2">
    <source>
        <dbReference type="ARBA" id="ARBA00010323"/>
    </source>
</evidence>
<feature type="transmembrane region" description="Helical" evidence="8">
    <location>
        <begin position="371"/>
        <end position="388"/>
    </location>
</feature>
<reference evidence="11" key="2">
    <citation type="submission" date="2016-01" db="EMBL/GenBank/DDBJ databases">
        <authorList>
            <person name="Poehlein A."/>
            <person name="Schlien K."/>
            <person name="Gottschalk G."/>
            <person name="Buckel W."/>
            <person name="Daniel R."/>
        </authorList>
    </citation>
    <scope>NUCLEOTIDE SEQUENCE [LARGE SCALE GENOMIC DNA]</scope>
    <source>
        <strain evidence="11">X2</strain>
    </source>
</reference>
<keyword evidence="11" id="KW-1185">Reference proteome</keyword>
<dbReference type="Proteomes" id="UP000068026">
    <property type="component" value="Chromosome"/>
</dbReference>
<evidence type="ECO:0000256" key="3">
    <source>
        <dbReference type="ARBA" id="ARBA00022475"/>
    </source>
</evidence>
<keyword evidence="5 8" id="KW-1133">Transmembrane helix</keyword>
<dbReference type="PIRSF" id="PIRSF016636">
    <property type="entry name" value="AlgI_DltB"/>
    <property type="match status" value="1"/>
</dbReference>
<organism evidence="10 12">
    <name type="scientific">Anaerotignum propionicum DSM 1682</name>
    <dbReference type="NCBI Taxonomy" id="991789"/>
    <lineage>
        <taxon>Bacteria</taxon>
        <taxon>Bacillati</taxon>
        <taxon>Bacillota</taxon>
        <taxon>Clostridia</taxon>
        <taxon>Lachnospirales</taxon>
        <taxon>Anaerotignaceae</taxon>
        <taxon>Anaerotignum</taxon>
    </lineage>
</organism>
<reference evidence="10" key="3">
    <citation type="submission" date="2016-11" db="EMBL/GenBank/DDBJ databases">
        <authorList>
            <person name="Varghese N."/>
            <person name="Submissions S."/>
        </authorList>
    </citation>
    <scope>NUCLEOTIDE SEQUENCE</scope>
    <source>
        <strain evidence="10">DSM 1682</strain>
    </source>
</reference>
<dbReference type="RefSeq" id="WP_066048651.1">
    <property type="nucleotide sequence ID" value="NZ_CP014223.1"/>
</dbReference>
<evidence type="ECO:0000313" key="12">
    <source>
        <dbReference type="Proteomes" id="UP000184204"/>
    </source>
</evidence>
<proteinExistence type="inferred from homology"/>
<feature type="transmembrane region" description="Helical" evidence="8">
    <location>
        <begin position="100"/>
        <end position="121"/>
    </location>
</feature>
<evidence type="ECO:0000256" key="7">
    <source>
        <dbReference type="PIRNR" id="PIRNR016636"/>
    </source>
</evidence>
<accession>A0A0X1U6T9</accession>
<evidence type="ECO:0000256" key="6">
    <source>
        <dbReference type="ARBA" id="ARBA00023136"/>
    </source>
</evidence>
<dbReference type="PANTHER" id="PTHR13285:SF18">
    <property type="entry name" value="PROTEIN-CYSTEINE N-PALMITOYLTRANSFERASE RASP"/>
    <property type="match status" value="1"/>
</dbReference>
<dbReference type="OrthoDB" id="9805788at2"/>
<feature type="transmembrane region" description="Helical" evidence="8">
    <location>
        <begin position="141"/>
        <end position="162"/>
    </location>
</feature>
<comment type="subcellular location">
    <subcellularLocation>
        <location evidence="1">Cell membrane</location>
        <topology evidence="1">Multi-pass membrane protein</topology>
    </subcellularLocation>
</comment>
<keyword evidence="7 9" id="KW-0808">Transferase</keyword>